<keyword evidence="2" id="KW-1185">Reference proteome</keyword>
<organism evidence="1 2">
    <name type="scientific">Trametes sanguinea</name>
    <dbReference type="NCBI Taxonomy" id="158606"/>
    <lineage>
        <taxon>Eukaryota</taxon>
        <taxon>Fungi</taxon>
        <taxon>Dikarya</taxon>
        <taxon>Basidiomycota</taxon>
        <taxon>Agaricomycotina</taxon>
        <taxon>Agaricomycetes</taxon>
        <taxon>Polyporales</taxon>
        <taxon>Polyporaceae</taxon>
        <taxon>Trametes</taxon>
    </lineage>
</organism>
<comment type="caution">
    <text evidence="1">The sequence shown here is derived from an EMBL/GenBank/DDBJ whole genome shotgun (WGS) entry which is preliminary data.</text>
</comment>
<reference evidence="1" key="1">
    <citation type="submission" date="2022-08" db="EMBL/GenBank/DDBJ databases">
        <title>Genome Sequence of Pycnoporus sanguineus.</title>
        <authorList>
            <person name="Buettner E."/>
        </authorList>
    </citation>
    <scope>NUCLEOTIDE SEQUENCE</scope>
    <source>
        <strain evidence="1">CG-C14</strain>
    </source>
</reference>
<dbReference type="Proteomes" id="UP001144978">
    <property type="component" value="Unassembled WGS sequence"/>
</dbReference>
<evidence type="ECO:0000313" key="1">
    <source>
        <dbReference type="EMBL" id="KAJ3001554.1"/>
    </source>
</evidence>
<sequence>MRGTDPLHTLLNRCDGWLVERGRSGFCMGGDSAMMDRAGLRIRPTDSDELNRHHMDIPVPLRKALQEDLACQIIGFSIATTLYGATLFQGYFYYRNYPGDSKSLRTTVGILLILDTLTTIFMAHGLYTYTVHDLDNPAGLTEIVWSFSLVNALAVITSFIVQVYFGGRLWYLSHNVSLVGLIFLLALINLGAGMGMLESMLSDRNLFSLGSARVRTLSGLSSGTSSVCDVFIAGGLLYYLRAGRQVALQPTNTVIDKLVVYSINRGALTAICQSMAFIMASTYAVYANSLLATLNVRQSLGRGRTIVFPSFSAQTFPEGTCGPEDGGTVIPMARLRGRSEANLDEVGGLSLAMTFAELMSIIRAVYYQERRGCLRSSHLIHGYQANREVYPTTNCRTDCLSQRSTQAPEVKFEAETRVLQVPSAFLSGCLHAYPCFHLRMLLHLGPQNSTYAENGTQHWAELRAPIGSLHCGRMPGTRKRMYWCSRIASIKFYPSHLGVQTPLGEEQHVGGALRARLAGNHAKATGVVSDGYAVPVIIRCTPAVTASRKPVTSNALTNGRKVTTMLVVPIIPRMGTTHSAVVKNPQQIATTVHEGEESKPEKSYDYVIVGGGTAGCILASRLSEDRNVTVLLLEAGKSHRSDISTRIPLGFSKILRTSSDWNTETIPQPGLQGRKAYIPRGKILGGSSSTNALIYHHSSPEDFDEWVSLGATGWSYDDLRPYFKKAEKYNSSPEFPQIDAESRGTAGVLQTSHPQERAPIIDYAVEACKSLGIPYSHDINTPKGSIGVTHLVGTLDTKGERSSSATAYLGNDVLKRPNLTVATGIMVERVLFESSHDRPRAMGVEFSTSSTSSRYRVRASHEVILSAGAIGTPQILMLSGIGPAEELQKYGIPVVKDLAHVGKHFVDHVSTGPLPFRAKPGLTYDYITQNLHGALALLKWLTLGTGPLSSMAWSSAAFVRSTDPNLPFSRSGEPAPTVKDLTPGPRTPDLELVWFPLTVFDDKFMKPPPGTSGLTLAAILLRPESEGTITLKSRSVWDAPEVNPNLLGTKNDINTLIRGTRLLMRIARTEPLASVLAPKAHSNDQSSPWWLGDADPDKVTDKELENYLRGSALSAFHPVSPPYAHGSAVDQLLIPI</sequence>
<proteinExistence type="predicted"/>
<protein>
    <submittedName>
        <fullName evidence="1">Uncharacterized protein</fullName>
    </submittedName>
</protein>
<name>A0ACC1PTI8_9APHY</name>
<gene>
    <name evidence="1" type="ORF">NUW54_g6351</name>
</gene>
<accession>A0ACC1PTI8</accession>
<evidence type="ECO:0000313" key="2">
    <source>
        <dbReference type="Proteomes" id="UP001144978"/>
    </source>
</evidence>
<dbReference type="EMBL" id="JANSHE010001682">
    <property type="protein sequence ID" value="KAJ3001554.1"/>
    <property type="molecule type" value="Genomic_DNA"/>
</dbReference>